<dbReference type="PANTHER" id="PTHR14095:SF0">
    <property type="entry name" value="MIP22305P"/>
    <property type="match status" value="1"/>
</dbReference>
<proteinExistence type="predicted"/>
<feature type="region of interest" description="Disordered" evidence="3">
    <location>
        <begin position="37"/>
        <end position="67"/>
    </location>
</feature>
<dbReference type="PROSITE" id="PS00018">
    <property type="entry name" value="EF_HAND_1"/>
    <property type="match status" value="1"/>
</dbReference>
<accession>A0A7R9P7T5</accession>
<dbReference type="InterPro" id="IPR048855">
    <property type="entry name" value="P2R3A_B_D_EF-hand"/>
</dbReference>
<dbReference type="PANTHER" id="PTHR14095">
    <property type="entry name" value="PHOSPHATASE 2A REGULATORY SUBUNIT-RELATED"/>
    <property type="match status" value="1"/>
</dbReference>
<evidence type="ECO:0000256" key="3">
    <source>
        <dbReference type="SAM" id="MobiDB-lite"/>
    </source>
</evidence>
<dbReference type="FunFam" id="1.10.238.230:FF:000001">
    <property type="entry name" value="Serine/threonine-protein phosphatase 2A regulatory subunit B'' subunit beta"/>
    <property type="match status" value="1"/>
</dbReference>
<dbReference type="GO" id="GO:0005509">
    <property type="term" value="F:calcium ion binding"/>
    <property type="evidence" value="ECO:0007669"/>
    <property type="project" value="InterPro"/>
</dbReference>
<dbReference type="GO" id="GO:0019888">
    <property type="term" value="F:protein phosphatase regulator activity"/>
    <property type="evidence" value="ECO:0007669"/>
    <property type="project" value="TreeGrafter"/>
</dbReference>
<dbReference type="Pfam" id="PF21161">
    <property type="entry name" value="P2R3B_EF-hand"/>
    <property type="match status" value="1"/>
</dbReference>
<dbReference type="AlphaFoldDB" id="A0A7R9P7T5"/>
<reference evidence="5" key="1">
    <citation type="submission" date="2020-11" db="EMBL/GenBank/DDBJ databases">
        <authorList>
            <person name="Tran Van P."/>
        </authorList>
    </citation>
    <scope>NUCLEOTIDE SEQUENCE</scope>
</reference>
<dbReference type="FunFam" id="1.10.238.10:FF:000628">
    <property type="entry name" value="Serine/threonine-protein phosphatase 2A regulatory subunit B'' subunit beta"/>
    <property type="match status" value="1"/>
</dbReference>
<keyword evidence="1" id="KW-0479">Metal-binding</keyword>
<protein>
    <submittedName>
        <fullName evidence="5">(California timema) hypothetical protein</fullName>
    </submittedName>
</protein>
<dbReference type="PROSITE" id="PS50222">
    <property type="entry name" value="EF_HAND_2"/>
    <property type="match status" value="1"/>
</dbReference>
<dbReference type="EMBL" id="OE181522">
    <property type="protein sequence ID" value="CAD7573307.1"/>
    <property type="molecule type" value="Genomic_DNA"/>
</dbReference>
<dbReference type="InterPro" id="IPR002048">
    <property type="entry name" value="EF_hand_dom"/>
</dbReference>
<feature type="domain" description="EF-hand" evidence="4">
    <location>
        <begin position="469"/>
        <end position="504"/>
    </location>
</feature>
<dbReference type="InterPro" id="IPR011992">
    <property type="entry name" value="EF-hand-dom_pair"/>
</dbReference>
<dbReference type="Pfam" id="PF13499">
    <property type="entry name" value="EF-hand_7"/>
    <property type="match status" value="1"/>
</dbReference>
<dbReference type="InterPro" id="IPR018247">
    <property type="entry name" value="EF_Hand_1_Ca_BS"/>
</dbReference>
<evidence type="ECO:0000256" key="1">
    <source>
        <dbReference type="ARBA" id="ARBA00022723"/>
    </source>
</evidence>
<keyword evidence="2" id="KW-0106">Calcium</keyword>
<dbReference type="Pfam" id="PF17958">
    <property type="entry name" value="EF-hand_13"/>
    <property type="match status" value="2"/>
</dbReference>
<dbReference type="Gene3D" id="1.10.238.10">
    <property type="entry name" value="EF-hand"/>
    <property type="match status" value="1"/>
</dbReference>
<dbReference type="SUPFAM" id="SSF47473">
    <property type="entry name" value="EF-hand"/>
    <property type="match status" value="2"/>
</dbReference>
<dbReference type="Gene3D" id="1.10.238.220">
    <property type="match status" value="2"/>
</dbReference>
<evidence type="ECO:0000259" key="4">
    <source>
        <dbReference type="PROSITE" id="PS50222"/>
    </source>
</evidence>
<evidence type="ECO:0000256" key="2">
    <source>
        <dbReference type="ARBA" id="ARBA00022837"/>
    </source>
</evidence>
<name>A0A7R9P7T5_TIMCA</name>
<dbReference type="Gene3D" id="1.10.238.230">
    <property type="match status" value="1"/>
</dbReference>
<sequence length="650" mass="76861">MRNVRLWCYACRVMAQRRDEQLALGLKLEPRFPYRPPKHRLPRSFNKTYSRDKENQRPAGHLPPNTTLQRHVRSNRNVHIPRFYYPQGKPTSEHQMEVALKKISAVFHQFPNQQVVKDKFHLVTKACDCPLYWKMPLFAATGGEKLGHVESNTFLDFWKKLLLSCHDQASWFIHILTRGLRDHLTPDDLGAMIQDVVDSHPGLTFLKEATEFHSRYVHTKADWSRLRRELVLPELIEGGNVNEKAKELTRAIQRAMRVAIPYQAEVEQMKKQVLLVTYRIRKKEYESALAKREGWERYVQEELRNNARGIPFQMATGKIRPPAMISTLRRPEGDMTVGWEESARLLVIARIFYCVNRSWSGRISLPELRRSNLLRVIQLLEEEEDINQVTSYFSYEHFYVIYCRFWELDRDHDLFIDRQDLHRHSEHALSTRIIERIFSGAVTRGARQQSDKMSYTEFVWFLLSEEDKTHPTAIEYWFRCMDLDGDGYLSMYELEYFYEEQLQRMEAIGIETLPFEDCLCQMLDMIHPATPGKISLSDLKQCKMTSIFFDTFFNLEKYLDHEQRDPFASQREHDTDGQELSDWDRYAAEEYELLVAEEGSNDQQEDITRFWDPGLIGYLLVTCATDDPKMYSDMVWRRQSELPTMVDDEM</sequence>
<dbReference type="GO" id="GO:0000159">
    <property type="term" value="C:protein phosphatase type 2A complex"/>
    <property type="evidence" value="ECO:0007669"/>
    <property type="project" value="TreeGrafter"/>
</dbReference>
<organism evidence="5">
    <name type="scientific">Timema californicum</name>
    <name type="common">California timema</name>
    <name type="synonym">Walking stick</name>
    <dbReference type="NCBI Taxonomy" id="61474"/>
    <lineage>
        <taxon>Eukaryota</taxon>
        <taxon>Metazoa</taxon>
        <taxon>Ecdysozoa</taxon>
        <taxon>Arthropoda</taxon>
        <taxon>Hexapoda</taxon>
        <taxon>Insecta</taxon>
        <taxon>Pterygota</taxon>
        <taxon>Neoptera</taxon>
        <taxon>Polyneoptera</taxon>
        <taxon>Phasmatodea</taxon>
        <taxon>Timematodea</taxon>
        <taxon>Timematoidea</taxon>
        <taxon>Timematidae</taxon>
        <taxon>Timema</taxon>
    </lineage>
</organism>
<dbReference type="InterPro" id="IPR041534">
    <property type="entry name" value="EF-hand_13"/>
</dbReference>
<evidence type="ECO:0000313" key="5">
    <source>
        <dbReference type="EMBL" id="CAD7573307.1"/>
    </source>
</evidence>
<gene>
    <name evidence="5" type="ORF">TCMB3V08_LOCUS5945</name>
</gene>